<evidence type="ECO:0000256" key="6">
    <source>
        <dbReference type="ARBA" id="ARBA00023236"/>
    </source>
</evidence>
<evidence type="ECO:0000256" key="2">
    <source>
        <dbReference type="ARBA" id="ARBA00022763"/>
    </source>
</evidence>
<evidence type="ECO:0000259" key="9">
    <source>
        <dbReference type="PROSITE" id="PS50164"/>
    </source>
</evidence>
<evidence type="ECO:0000259" key="10">
    <source>
        <dbReference type="PROSITE" id="PS50165"/>
    </source>
</evidence>
<dbReference type="SMART" id="SM00465">
    <property type="entry name" value="GIYc"/>
    <property type="match status" value="1"/>
</dbReference>
<dbReference type="InterPro" id="IPR038476">
    <property type="entry name" value="UvrC_RNase_H_dom_sf"/>
</dbReference>
<dbReference type="InterPro" id="IPR050066">
    <property type="entry name" value="UvrABC_protein_C"/>
</dbReference>
<dbReference type="Pfam" id="PF08459">
    <property type="entry name" value="UvrC_RNaseH_dom"/>
    <property type="match status" value="1"/>
</dbReference>
<dbReference type="Proteomes" id="UP000054997">
    <property type="component" value="Unassembled WGS sequence"/>
</dbReference>
<dbReference type="STRING" id="45068.Llon_1660"/>
<evidence type="ECO:0000259" key="8">
    <source>
        <dbReference type="PROSITE" id="PS50151"/>
    </source>
</evidence>
<dbReference type="GO" id="GO:0003677">
    <property type="term" value="F:DNA binding"/>
    <property type="evidence" value="ECO:0007669"/>
    <property type="project" value="UniProtKB-UniRule"/>
</dbReference>
<comment type="function">
    <text evidence="7">The UvrABC repair system catalyzes the recognition and processing of DNA lesions. UvrC both incises the 5' and 3' sides of the lesion. The N-terminal half is responsible for the 3' incision and the C-terminal half is responsible for the 5' incision.</text>
</comment>
<dbReference type="Gene3D" id="3.40.1440.10">
    <property type="entry name" value="GIY-YIG endonuclease"/>
    <property type="match status" value="1"/>
</dbReference>
<comment type="subcellular location">
    <subcellularLocation>
        <location evidence="7">Cytoplasm</location>
    </subcellularLocation>
</comment>
<dbReference type="InterPro" id="IPR001162">
    <property type="entry name" value="UvrC_RNase_H_dom"/>
</dbReference>
<dbReference type="NCBIfam" id="NF001824">
    <property type="entry name" value="PRK00558.1-5"/>
    <property type="match status" value="1"/>
</dbReference>
<dbReference type="PROSITE" id="PS50164">
    <property type="entry name" value="GIY_YIG"/>
    <property type="match status" value="1"/>
</dbReference>
<keyword evidence="1 7" id="KW-0963">Cytoplasm</keyword>
<dbReference type="SUPFAM" id="SSF47781">
    <property type="entry name" value="RuvA domain 2-like"/>
    <property type="match status" value="1"/>
</dbReference>
<keyword evidence="6 7" id="KW-0742">SOS response</keyword>
<dbReference type="NCBIfam" id="TIGR00194">
    <property type="entry name" value="uvrC"/>
    <property type="match status" value="1"/>
</dbReference>
<dbReference type="InterPro" id="IPR000305">
    <property type="entry name" value="GIY-YIG_endonuc"/>
</dbReference>
<comment type="caution">
    <text evidence="11">The sequence shown here is derived from an EMBL/GenBank/DDBJ whole genome shotgun (WGS) entry which is preliminary data.</text>
</comment>
<comment type="similarity">
    <text evidence="7">Belongs to the UvrC family.</text>
</comment>
<evidence type="ECO:0000256" key="7">
    <source>
        <dbReference type="HAMAP-Rule" id="MF_00203"/>
    </source>
</evidence>
<dbReference type="InterPro" id="IPR001943">
    <property type="entry name" value="UVR_dom"/>
</dbReference>
<dbReference type="Pfam" id="PF02151">
    <property type="entry name" value="UVR"/>
    <property type="match status" value="1"/>
</dbReference>
<evidence type="ECO:0000256" key="4">
    <source>
        <dbReference type="ARBA" id="ARBA00022881"/>
    </source>
</evidence>
<evidence type="ECO:0000313" key="11">
    <source>
        <dbReference type="EMBL" id="KTD20307.1"/>
    </source>
</evidence>
<dbReference type="InterPro" id="IPR004791">
    <property type="entry name" value="UvrC"/>
</dbReference>
<dbReference type="FunFam" id="3.30.420.340:FF:000001">
    <property type="entry name" value="UvrABC system protein C"/>
    <property type="match status" value="1"/>
</dbReference>
<dbReference type="GO" id="GO:0009380">
    <property type="term" value="C:excinuclease repair complex"/>
    <property type="evidence" value="ECO:0007669"/>
    <property type="project" value="InterPro"/>
</dbReference>
<feature type="domain" description="UvrC family homology region profile" evidence="10">
    <location>
        <begin position="258"/>
        <end position="491"/>
    </location>
</feature>
<reference evidence="11 12" key="1">
    <citation type="submission" date="2015-11" db="EMBL/GenBank/DDBJ databases">
        <title>Genomic analysis of 38 Legionella species identifies large and diverse effector repertoires.</title>
        <authorList>
            <person name="Burstein D."/>
            <person name="Amaro F."/>
            <person name="Zusman T."/>
            <person name="Lifshitz Z."/>
            <person name="Cohen O."/>
            <person name="Gilbert J.A."/>
            <person name="Pupko T."/>
            <person name="Shuman H.A."/>
            <person name="Segal G."/>
        </authorList>
    </citation>
    <scope>NUCLEOTIDE SEQUENCE [LARGE SCALE GENOMIC DNA]</scope>
    <source>
        <strain evidence="11 12">ATCC 49505</strain>
    </source>
</reference>
<dbReference type="Gene3D" id="4.10.860.10">
    <property type="entry name" value="UVR domain"/>
    <property type="match status" value="1"/>
</dbReference>
<evidence type="ECO:0000256" key="1">
    <source>
        <dbReference type="ARBA" id="ARBA00022490"/>
    </source>
</evidence>
<dbReference type="PROSITE" id="PS50151">
    <property type="entry name" value="UVR"/>
    <property type="match status" value="1"/>
</dbReference>
<dbReference type="GO" id="GO:0005737">
    <property type="term" value="C:cytoplasm"/>
    <property type="evidence" value="ECO:0007669"/>
    <property type="project" value="UniProtKB-SubCell"/>
</dbReference>
<dbReference type="Pfam" id="PF01541">
    <property type="entry name" value="GIY-YIG"/>
    <property type="match status" value="1"/>
</dbReference>
<dbReference type="HAMAP" id="MF_00203">
    <property type="entry name" value="UvrC"/>
    <property type="match status" value="1"/>
</dbReference>
<feature type="domain" description="UVR" evidence="8">
    <location>
        <begin position="208"/>
        <end position="243"/>
    </location>
</feature>
<evidence type="ECO:0000256" key="5">
    <source>
        <dbReference type="ARBA" id="ARBA00023204"/>
    </source>
</evidence>
<keyword evidence="3 7" id="KW-0228">DNA excision</keyword>
<dbReference type="Gene3D" id="3.30.420.340">
    <property type="entry name" value="UvrC, RNAse H endonuclease domain"/>
    <property type="match status" value="1"/>
</dbReference>
<dbReference type="RefSeq" id="WP_058529651.1">
    <property type="nucleotide sequence ID" value="NZ_CAAAHZ010000010.1"/>
</dbReference>
<dbReference type="Pfam" id="PF14520">
    <property type="entry name" value="HHH_5"/>
    <property type="match status" value="1"/>
</dbReference>
<comment type="subunit">
    <text evidence="7">Interacts with UvrB in an incision complex.</text>
</comment>
<dbReference type="Gene3D" id="1.10.150.20">
    <property type="entry name" value="5' to 3' exonuclease, C-terminal subdomain"/>
    <property type="match status" value="1"/>
</dbReference>
<dbReference type="InterPro" id="IPR035901">
    <property type="entry name" value="GIY-YIG_endonuc_sf"/>
</dbReference>
<dbReference type="InterPro" id="IPR036876">
    <property type="entry name" value="UVR_dom_sf"/>
</dbReference>
<dbReference type="GO" id="GO:0006289">
    <property type="term" value="P:nucleotide-excision repair"/>
    <property type="evidence" value="ECO:0007669"/>
    <property type="project" value="UniProtKB-UniRule"/>
</dbReference>
<dbReference type="OrthoDB" id="9804933at2"/>
<gene>
    <name evidence="7 11" type="primary">uvrC</name>
    <name evidence="11" type="ORF">Llon_1660</name>
</gene>
<dbReference type="InterPro" id="IPR010994">
    <property type="entry name" value="RuvA_2-like"/>
</dbReference>
<dbReference type="InterPro" id="IPR047296">
    <property type="entry name" value="GIY-YIG_UvrC_Cho"/>
</dbReference>
<dbReference type="EMBL" id="LNYK01000026">
    <property type="protein sequence ID" value="KTD20307.1"/>
    <property type="molecule type" value="Genomic_DNA"/>
</dbReference>
<proteinExistence type="inferred from homology"/>
<dbReference type="PROSITE" id="PS50165">
    <property type="entry name" value="UVRC"/>
    <property type="match status" value="1"/>
</dbReference>
<sequence>MNKPKILLNLNKFLANLPGEPGVYRMLNAEREVLYVGKAANLKQRVSSYFVKSNQSAKTRSLINQVADIEVTVTCSETEALLLESSLIKSLRPKYNVLMRDDKSYPYLHLSSHQAFPRMEIVRVKKKPAKGSFFGPYPSASAIKETLGVIQKVFKIRNCSDAYFRARTRPCLQYQIKRCSAPCTGYISEEKYRQSVQDASRFLQGKCQLILKELEARMNQAVADLEFEEAARLRDEIKSLRLVQEQQSMIHLRGDADVIVLKIEPGFACVQWVTIREGEVKGSQSFYPSLPTGYEYCNEDQEAMGQQVFSAFLSYFYVDMPERIPPLILTNHKVEDQRALQTMLSELRGKRTVIQQRARGIKARWIDFALNNLHLAVAEYQTSTMMSNQRYEALAKLLALPKKIKRMECFDVSHTQGSCTVASCVVFDESGPLKSAYRRFNIEGITAGDDYAALAQALERRFKRLTIEGDLPDVLIIDGGKGQVAIAGRVLSELKINGVKLLGIAKGPKRKAGWEQLILADEQSEMTLPADSPALHLLQHIRDEAHRFAITLHRKKRQKISLDSTLESIEGIGAKRRQALLARFGGFRELARAPLEEIAKVPGINQNLAKRIYQHFHS</sequence>
<dbReference type="PANTHER" id="PTHR30562:SF1">
    <property type="entry name" value="UVRABC SYSTEM PROTEIN C"/>
    <property type="match status" value="1"/>
</dbReference>
<dbReference type="SUPFAM" id="SSF82771">
    <property type="entry name" value="GIY-YIG endonuclease"/>
    <property type="match status" value="1"/>
</dbReference>
<dbReference type="AlphaFoldDB" id="A0A0W0VJQ7"/>
<accession>A0A0W0VJQ7</accession>
<dbReference type="CDD" id="cd10434">
    <property type="entry name" value="GIY-YIG_UvrC_Cho"/>
    <property type="match status" value="1"/>
</dbReference>
<feature type="domain" description="GIY-YIG" evidence="9">
    <location>
        <begin position="19"/>
        <end position="97"/>
    </location>
</feature>
<dbReference type="InterPro" id="IPR003583">
    <property type="entry name" value="Hlx-hairpin-Hlx_DNA-bd_motif"/>
</dbReference>
<dbReference type="PANTHER" id="PTHR30562">
    <property type="entry name" value="UVRC/OXIDOREDUCTASE"/>
    <property type="match status" value="1"/>
</dbReference>
<dbReference type="PATRIC" id="fig|45068.5.peg.1800"/>
<dbReference type="SMART" id="SM00278">
    <property type="entry name" value="HhH1"/>
    <property type="match status" value="2"/>
</dbReference>
<dbReference type="FunFam" id="3.40.1440.10:FF:000001">
    <property type="entry name" value="UvrABC system protein C"/>
    <property type="match status" value="1"/>
</dbReference>
<dbReference type="Pfam" id="PF22920">
    <property type="entry name" value="UvrC_RNaseH"/>
    <property type="match status" value="1"/>
</dbReference>
<dbReference type="GO" id="GO:0009381">
    <property type="term" value="F:excinuclease ABC activity"/>
    <property type="evidence" value="ECO:0007669"/>
    <property type="project" value="UniProtKB-UniRule"/>
</dbReference>
<keyword evidence="12" id="KW-1185">Reference proteome</keyword>
<keyword evidence="5 7" id="KW-0234">DNA repair</keyword>
<keyword evidence="4 7" id="KW-0267">Excision nuclease</keyword>
<evidence type="ECO:0000313" key="12">
    <source>
        <dbReference type="Proteomes" id="UP000054997"/>
    </source>
</evidence>
<organism evidence="11 12">
    <name type="scientific">Legionella londiniensis</name>
    <dbReference type="NCBI Taxonomy" id="45068"/>
    <lineage>
        <taxon>Bacteria</taxon>
        <taxon>Pseudomonadati</taxon>
        <taxon>Pseudomonadota</taxon>
        <taxon>Gammaproteobacteria</taxon>
        <taxon>Legionellales</taxon>
        <taxon>Legionellaceae</taxon>
        <taxon>Legionella</taxon>
    </lineage>
</organism>
<name>A0A0W0VJQ7_9GAMM</name>
<dbReference type="SUPFAM" id="SSF46600">
    <property type="entry name" value="C-terminal UvrC-binding domain of UvrB"/>
    <property type="match status" value="1"/>
</dbReference>
<dbReference type="GO" id="GO:0009432">
    <property type="term" value="P:SOS response"/>
    <property type="evidence" value="ECO:0007669"/>
    <property type="project" value="UniProtKB-UniRule"/>
</dbReference>
<evidence type="ECO:0000256" key="3">
    <source>
        <dbReference type="ARBA" id="ARBA00022769"/>
    </source>
</evidence>
<keyword evidence="2 7" id="KW-0227">DNA damage</keyword>
<protein>
    <recommendedName>
        <fullName evidence="7">UvrABC system protein C</fullName>
        <shortName evidence="7">Protein UvrC</shortName>
    </recommendedName>
    <alternativeName>
        <fullName evidence="7">Excinuclease ABC subunit C</fullName>
    </alternativeName>
</protein>